<dbReference type="InParanoid" id="A0A6J2Y7R8"/>
<feature type="signal peptide" evidence="5">
    <location>
        <begin position="1"/>
        <end position="19"/>
    </location>
</feature>
<keyword evidence="4" id="KW-0472">Membrane</keyword>
<dbReference type="Proteomes" id="UP000504635">
    <property type="component" value="Unplaced"/>
</dbReference>
<proteinExistence type="predicted"/>
<dbReference type="Pfam" id="PF13855">
    <property type="entry name" value="LRR_8"/>
    <property type="match status" value="2"/>
</dbReference>
<evidence type="ECO:0000256" key="4">
    <source>
        <dbReference type="SAM" id="Phobius"/>
    </source>
</evidence>
<sequence>MKKFWSFTIILLWVCSNKAELPKDHNCEARPMAWDIFYSIQEVNCTYINSNNFASITNMLRNRYGQIGVLYISNVNISVLLPFQTTEIMKILSLTNDLITDIDPTFFNSCPQLRDLNLARNNISQINGGLFYKLNNLEKLNLSQNVLNDIDGHLLLGIDHLKILDLSENRIVFLPSNIFYSQRSLRKLYLNNNLITTLSTDVFKNLDLSFFNLNGNKLQELITSTQSIKVKCLYMSNTTLGNEKLLSFSQFFNSSVLEELDVSFNNISSLYFQTFKNMSNLTVLYINDNLLDSVEDYSKNSWFNIFNTMPRLRNVSLDNNMWNCHDLKEVLHILTAKQVYVARGNHFNESNMLGIRCRINDQKYNISLSKGTLADTNFNENISQILERLLKNVDDVVVDMKKKENDTMKLGSKIENMSKRITQLESTRNQTTLEILKNVTKEIEKNNRNLEQQNNLKKAIEDLQNFKKEMTQNSILDTKEKAGEANASNFEKKLNQIRSIIPKMNSTYTDTSNSQLSELDKLLLERFNKEDNNFGEIFTIFLLSSIACMLAYFCYFIYKQKFIVNQNQREQINLV</sequence>
<dbReference type="AlphaFoldDB" id="A0A6J2Y7R8"/>
<dbReference type="PANTHER" id="PTHR24366">
    <property type="entry name" value="IG(IMMUNOGLOBULIN) AND LRR(LEUCINE RICH REPEAT) DOMAINS"/>
    <property type="match status" value="1"/>
</dbReference>
<dbReference type="Gene3D" id="3.80.10.10">
    <property type="entry name" value="Ribonuclease Inhibitor"/>
    <property type="match status" value="2"/>
</dbReference>
<keyword evidence="2" id="KW-0677">Repeat</keyword>
<keyword evidence="6" id="KW-1185">Reference proteome</keyword>
<feature type="coiled-coil region" evidence="3">
    <location>
        <begin position="386"/>
        <end position="473"/>
    </location>
</feature>
<dbReference type="PANTHER" id="PTHR24366:SF96">
    <property type="entry name" value="LEUCINE RICH REPEAT CONTAINING 53"/>
    <property type="match status" value="1"/>
</dbReference>
<dbReference type="OrthoDB" id="676979at2759"/>
<reference evidence="7" key="1">
    <citation type="submission" date="2025-08" db="UniProtKB">
        <authorList>
            <consortium name="RefSeq"/>
        </authorList>
    </citation>
    <scope>IDENTIFICATION</scope>
    <source>
        <tissue evidence="7">Gonads</tissue>
    </source>
</reference>
<dbReference type="KEGG" id="soy:115884643"/>
<name>A0A6J2Y7R8_SITOR</name>
<accession>A0A6J2Y7R8</accession>
<keyword evidence="4" id="KW-0812">Transmembrane</keyword>
<dbReference type="SUPFAM" id="SSF52058">
    <property type="entry name" value="L domain-like"/>
    <property type="match status" value="1"/>
</dbReference>
<dbReference type="SMART" id="SM00369">
    <property type="entry name" value="LRR_TYP"/>
    <property type="match status" value="6"/>
</dbReference>
<keyword evidence="5" id="KW-0732">Signal</keyword>
<evidence type="ECO:0000256" key="5">
    <source>
        <dbReference type="SAM" id="SignalP"/>
    </source>
</evidence>
<protein>
    <submittedName>
        <fullName evidence="7">Toll-like receptor 6</fullName>
    </submittedName>
</protein>
<dbReference type="InterPro" id="IPR001611">
    <property type="entry name" value="Leu-rich_rpt"/>
</dbReference>
<keyword evidence="4" id="KW-1133">Transmembrane helix</keyword>
<dbReference type="GeneID" id="115884643"/>
<evidence type="ECO:0000256" key="2">
    <source>
        <dbReference type="ARBA" id="ARBA00022737"/>
    </source>
</evidence>
<feature type="transmembrane region" description="Helical" evidence="4">
    <location>
        <begin position="537"/>
        <end position="558"/>
    </location>
</feature>
<gene>
    <name evidence="7" type="primary">LOC115884643</name>
</gene>
<organism evidence="6 7">
    <name type="scientific">Sitophilus oryzae</name>
    <name type="common">Rice weevil</name>
    <name type="synonym">Curculio oryzae</name>
    <dbReference type="NCBI Taxonomy" id="7048"/>
    <lineage>
        <taxon>Eukaryota</taxon>
        <taxon>Metazoa</taxon>
        <taxon>Ecdysozoa</taxon>
        <taxon>Arthropoda</taxon>
        <taxon>Hexapoda</taxon>
        <taxon>Insecta</taxon>
        <taxon>Pterygota</taxon>
        <taxon>Neoptera</taxon>
        <taxon>Endopterygota</taxon>
        <taxon>Coleoptera</taxon>
        <taxon>Polyphaga</taxon>
        <taxon>Cucujiformia</taxon>
        <taxon>Curculionidae</taxon>
        <taxon>Dryophthorinae</taxon>
        <taxon>Sitophilus</taxon>
    </lineage>
</organism>
<dbReference type="PROSITE" id="PS51450">
    <property type="entry name" value="LRR"/>
    <property type="match status" value="4"/>
</dbReference>
<evidence type="ECO:0000313" key="6">
    <source>
        <dbReference type="Proteomes" id="UP000504635"/>
    </source>
</evidence>
<dbReference type="InterPro" id="IPR003591">
    <property type="entry name" value="Leu-rich_rpt_typical-subtyp"/>
</dbReference>
<evidence type="ECO:0000256" key="1">
    <source>
        <dbReference type="ARBA" id="ARBA00022614"/>
    </source>
</evidence>
<feature type="chain" id="PRO_5026820383" evidence="5">
    <location>
        <begin position="20"/>
        <end position="575"/>
    </location>
</feature>
<dbReference type="InterPro" id="IPR032675">
    <property type="entry name" value="LRR_dom_sf"/>
</dbReference>
<dbReference type="RefSeq" id="XP_030759159.1">
    <property type="nucleotide sequence ID" value="XM_030903299.1"/>
</dbReference>
<keyword evidence="1" id="KW-0433">Leucine-rich repeat</keyword>
<keyword evidence="3" id="KW-0175">Coiled coil</keyword>
<evidence type="ECO:0000313" key="7">
    <source>
        <dbReference type="RefSeq" id="XP_030759159.1"/>
    </source>
</evidence>
<evidence type="ECO:0000256" key="3">
    <source>
        <dbReference type="SAM" id="Coils"/>
    </source>
</evidence>